<name>A0ABP0GRH1_CLALP</name>
<evidence type="ECO:0000256" key="4">
    <source>
        <dbReference type="ARBA" id="ARBA00022989"/>
    </source>
</evidence>
<evidence type="ECO:0000313" key="7">
    <source>
        <dbReference type="EMBL" id="CAK8693224.1"/>
    </source>
</evidence>
<evidence type="ECO:0000256" key="2">
    <source>
        <dbReference type="ARBA" id="ARBA00009565"/>
    </source>
</evidence>
<comment type="similarity">
    <text evidence="2">Belongs to the MS4A family.</text>
</comment>
<sequence>MAANTGQPPPFFNISLLCCCHGNDPQQVYIETTTPPVKGIKHKSVIFGLGVTEVVLGLISVTLGVILCTEGDNLRIHRGIRTPVLGEGIWCGIWFIVAGSLGIAAGCKPSGVRVMNAHLGFSIWGSVMALVLTNVGLYYVLNVQQHGRKSYYNTYKVVSTPTGGEIQDFAAIITIGIVAFLLQIVSAVCCCCATPYNCCACPCNEVKTLLSKCKSTSAAAFVFYPARFIPNLILKSKLLSLVRSFSMKTIQPPRPSALNRFWRHKATQLMFTCLSTRHKLTIPPKLLRDYSPHFRTRLN</sequence>
<dbReference type="PANTHER" id="PTHR23320">
    <property type="entry name" value="MEMBRANE-SPANNING 4-DOMAINS SUBFAMILY A MS4A -RELATED"/>
    <property type="match status" value="1"/>
</dbReference>
<feature type="transmembrane region" description="Helical" evidence="6">
    <location>
        <begin position="88"/>
        <end position="106"/>
    </location>
</feature>
<dbReference type="InterPro" id="IPR030417">
    <property type="entry name" value="MS4A"/>
</dbReference>
<keyword evidence="3 6" id="KW-0812">Transmembrane</keyword>
<dbReference type="InterPro" id="IPR007237">
    <property type="entry name" value="CD20-like"/>
</dbReference>
<evidence type="ECO:0000256" key="6">
    <source>
        <dbReference type="SAM" id="Phobius"/>
    </source>
</evidence>
<gene>
    <name evidence="7" type="ORF">CVLEPA_LOCUS26532</name>
</gene>
<evidence type="ECO:0000256" key="1">
    <source>
        <dbReference type="ARBA" id="ARBA00004141"/>
    </source>
</evidence>
<organism evidence="7 8">
    <name type="scientific">Clavelina lepadiformis</name>
    <name type="common">Light-bulb sea squirt</name>
    <name type="synonym">Ascidia lepadiformis</name>
    <dbReference type="NCBI Taxonomy" id="159417"/>
    <lineage>
        <taxon>Eukaryota</taxon>
        <taxon>Metazoa</taxon>
        <taxon>Chordata</taxon>
        <taxon>Tunicata</taxon>
        <taxon>Ascidiacea</taxon>
        <taxon>Aplousobranchia</taxon>
        <taxon>Clavelinidae</taxon>
        <taxon>Clavelina</taxon>
    </lineage>
</organism>
<evidence type="ECO:0000256" key="3">
    <source>
        <dbReference type="ARBA" id="ARBA00022692"/>
    </source>
</evidence>
<reference evidence="7 8" key="1">
    <citation type="submission" date="2024-02" db="EMBL/GenBank/DDBJ databases">
        <authorList>
            <person name="Daric V."/>
            <person name="Darras S."/>
        </authorList>
    </citation>
    <scope>NUCLEOTIDE SEQUENCE [LARGE SCALE GENOMIC DNA]</scope>
</reference>
<keyword evidence="4 6" id="KW-1133">Transmembrane helix</keyword>
<comment type="subcellular location">
    <subcellularLocation>
        <location evidence="1">Membrane</location>
        <topology evidence="1">Multi-pass membrane protein</topology>
    </subcellularLocation>
</comment>
<feature type="transmembrane region" description="Helical" evidence="6">
    <location>
        <begin position="45"/>
        <end position="67"/>
    </location>
</feature>
<dbReference type="Pfam" id="PF04103">
    <property type="entry name" value="CD20"/>
    <property type="match status" value="1"/>
</dbReference>
<proteinExistence type="inferred from homology"/>
<dbReference type="EMBL" id="CAWYQH010000130">
    <property type="protein sequence ID" value="CAK8693224.1"/>
    <property type="molecule type" value="Genomic_DNA"/>
</dbReference>
<protein>
    <submittedName>
        <fullName evidence="7">Uncharacterized protein</fullName>
    </submittedName>
</protein>
<keyword evidence="8" id="KW-1185">Reference proteome</keyword>
<comment type="caution">
    <text evidence="7">The sequence shown here is derived from an EMBL/GenBank/DDBJ whole genome shotgun (WGS) entry which is preliminary data.</text>
</comment>
<evidence type="ECO:0000256" key="5">
    <source>
        <dbReference type="ARBA" id="ARBA00023136"/>
    </source>
</evidence>
<evidence type="ECO:0000313" key="8">
    <source>
        <dbReference type="Proteomes" id="UP001642483"/>
    </source>
</evidence>
<dbReference type="PANTHER" id="PTHR23320:SF158">
    <property type="entry name" value="CREB-BINDING PROTEIN-LIKE ISOFORM X1"/>
    <property type="match status" value="1"/>
</dbReference>
<dbReference type="Proteomes" id="UP001642483">
    <property type="component" value="Unassembled WGS sequence"/>
</dbReference>
<keyword evidence="5 6" id="KW-0472">Membrane</keyword>
<feature type="transmembrane region" description="Helical" evidence="6">
    <location>
        <begin position="118"/>
        <end position="141"/>
    </location>
</feature>
<accession>A0ABP0GRH1</accession>